<dbReference type="GO" id="GO:0009228">
    <property type="term" value="P:thiamine biosynthetic process"/>
    <property type="evidence" value="ECO:0007669"/>
    <property type="project" value="InterPro"/>
</dbReference>
<feature type="signal peptide" evidence="1">
    <location>
        <begin position="1"/>
        <end position="19"/>
    </location>
</feature>
<evidence type="ECO:0000313" key="4">
    <source>
        <dbReference type="Proteomes" id="UP000681075"/>
    </source>
</evidence>
<evidence type="ECO:0000313" key="3">
    <source>
        <dbReference type="EMBL" id="GIL41113.1"/>
    </source>
</evidence>
<name>A0A8S8XCD8_9PROT</name>
<keyword evidence="4" id="KW-1185">Reference proteome</keyword>
<dbReference type="Pfam" id="PF09084">
    <property type="entry name" value="NMT1"/>
    <property type="match status" value="1"/>
</dbReference>
<proteinExistence type="predicted"/>
<keyword evidence="1" id="KW-0732">Signal</keyword>
<evidence type="ECO:0000256" key="1">
    <source>
        <dbReference type="SAM" id="SignalP"/>
    </source>
</evidence>
<evidence type="ECO:0000259" key="2">
    <source>
        <dbReference type="Pfam" id="PF09084"/>
    </source>
</evidence>
<dbReference type="SUPFAM" id="SSF53850">
    <property type="entry name" value="Periplasmic binding protein-like II"/>
    <property type="match status" value="1"/>
</dbReference>
<dbReference type="Proteomes" id="UP000681075">
    <property type="component" value="Unassembled WGS sequence"/>
</dbReference>
<dbReference type="InterPro" id="IPR027939">
    <property type="entry name" value="NMT1/THI5"/>
</dbReference>
<dbReference type="Gene3D" id="3.40.190.10">
    <property type="entry name" value="Periplasmic binding protein-like II"/>
    <property type="match status" value="2"/>
</dbReference>
<reference evidence="3" key="1">
    <citation type="submission" date="2021-02" db="EMBL/GenBank/DDBJ databases">
        <title>Genome sequence of Rhodospirillales sp. strain TMPK1 isolated from soil.</title>
        <authorList>
            <person name="Nakai R."/>
            <person name="Kusada H."/>
            <person name="Tamaki H."/>
        </authorList>
    </citation>
    <scope>NUCLEOTIDE SEQUENCE</scope>
    <source>
        <strain evidence="3">TMPK1</strain>
    </source>
</reference>
<dbReference type="EMBL" id="BOPV01000001">
    <property type="protein sequence ID" value="GIL41113.1"/>
    <property type="molecule type" value="Genomic_DNA"/>
</dbReference>
<accession>A0A8S8XCD8</accession>
<protein>
    <submittedName>
        <fullName evidence="3">ABC transporter substrate-binding protein</fullName>
    </submittedName>
</protein>
<gene>
    <name evidence="3" type="ORF">TMPK1_33500</name>
</gene>
<sequence length="315" mass="34744">MRPLLLALAVLLAAAPARAERIVFAMDWKAQPEQGGFFQALAAGLYKARGLDVEIRSGGPGLDNQQLMAAGAVDMALGSNVFFAFNLVKAGAPIVAVMASLQKDPQVLMAHPDDAAQTLADLKDRPILLSDSSINTMFVWLKSTYGFNDKQIRKYTGNPAPFLVDPRGIQQGYVSSEPFQIQRVAGWTPKTWLLADHGYQGYAALVLVRRDWIETKRNVVQAFVDATIEGWKQYLASDETPGDAMIRTRNPDISNELIVFAKQKMREHQIVGSGATVGTMTEARWQAMFDVAAGQGVYARDLDWKRAFTLEFLPH</sequence>
<dbReference type="PANTHER" id="PTHR31528:SF3">
    <property type="entry name" value="THIAMINE BIOSYNTHESIS PROTEIN HI_0357-RELATED"/>
    <property type="match status" value="1"/>
</dbReference>
<dbReference type="AlphaFoldDB" id="A0A8S8XCD8"/>
<dbReference type="PANTHER" id="PTHR31528">
    <property type="entry name" value="4-AMINO-5-HYDROXYMETHYL-2-METHYLPYRIMIDINE PHOSPHATE SYNTHASE THI11-RELATED"/>
    <property type="match status" value="1"/>
</dbReference>
<feature type="domain" description="SsuA/THI5-like" evidence="2">
    <location>
        <begin position="32"/>
        <end position="236"/>
    </location>
</feature>
<dbReference type="InterPro" id="IPR015168">
    <property type="entry name" value="SsuA/THI5"/>
</dbReference>
<feature type="chain" id="PRO_5035893228" evidence="1">
    <location>
        <begin position="20"/>
        <end position="315"/>
    </location>
</feature>
<dbReference type="RefSeq" id="WP_420244461.1">
    <property type="nucleotide sequence ID" value="NZ_BOPV01000001.1"/>
</dbReference>
<comment type="caution">
    <text evidence="3">The sequence shown here is derived from an EMBL/GenBank/DDBJ whole genome shotgun (WGS) entry which is preliminary data.</text>
</comment>
<organism evidence="3 4">
    <name type="scientific">Roseiterribacter gracilis</name>
    <dbReference type="NCBI Taxonomy" id="2812848"/>
    <lineage>
        <taxon>Bacteria</taxon>
        <taxon>Pseudomonadati</taxon>
        <taxon>Pseudomonadota</taxon>
        <taxon>Alphaproteobacteria</taxon>
        <taxon>Rhodospirillales</taxon>
        <taxon>Roseiterribacteraceae</taxon>
        <taxon>Roseiterribacter</taxon>
    </lineage>
</organism>